<dbReference type="KEGG" id="vg:54991501"/>
<sequence>MYKVELNPVPNQTVSFNLDGAFWQIHIFQSISFMCADISLNGRRVISGVRCFGGFGLMPYSYMTAPNFGNFVFDFDADWTGFGSTCSLYFLDAVEFKEFQSLMLSGE</sequence>
<evidence type="ECO:0000313" key="2">
    <source>
        <dbReference type="EMBL" id="AWD92413.1"/>
    </source>
</evidence>
<reference evidence="2 3" key="1">
    <citation type="submission" date="2018-03" db="EMBL/GenBank/DDBJ databases">
        <title>Phage therapy in agriculture - a green tech approach to combat plant pathogenic bacteria.</title>
        <authorList>
            <person name="Carstens A.B."/>
            <person name="Djurhuus A.M."/>
            <person name="Hansen L.H."/>
        </authorList>
    </citation>
    <scope>NUCLEOTIDE SEQUENCE [LARGE SCALE GENOMIC DNA]</scope>
</reference>
<dbReference type="GeneID" id="54991501"/>
<evidence type="ECO:0000313" key="3">
    <source>
        <dbReference type="Proteomes" id="UP000246901"/>
    </source>
</evidence>
<proteinExistence type="predicted"/>
<dbReference type="Proteomes" id="UP000246901">
    <property type="component" value="Segment"/>
</dbReference>
<dbReference type="RefSeq" id="YP_009800994.1">
    <property type="nucleotide sequence ID" value="NC_047962.1"/>
</dbReference>
<evidence type="ECO:0000259" key="1">
    <source>
        <dbReference type="Pfam" id="PF22479"/>
    </source>
</evidence>
<organism evidence="2 3">
    <name type="scientific">Xanthomonas phage Carpasina</name>
    <dbReference type="NCBI Taxonomy" id="2163636"/>
    <lineage>
        <taxon>Viruses</taxon>
        <taxon>Duplodnaviria</taxon>
        <taxon>Heunggongvirae</taxon>
        <taxon>Uroviricota</taxon>
        <taxon>Caudoviricetes</taxon>
        <taxon>Lindbergviridae</taxon>
        <taxon>Carpasinavirus</taxon>
        <taxon>Carpasinavirus carpasina</taxon>
    </lineage>
</organism>
<dbReference type="InterPro" id="IPR054252">
    <property type="entry name" value="Pam3_gp18"/>
</dbReference>
<protein>
    <recommendedName>
        <fullName evidence="1">Cyanophage baseplate Pam3 plug gp18 domain-containing protein</fullName>
    </recommendedName>
</protein>
<dbReference type="Pfam" id="PF22479">
    <property type="entry name" value="Pam3_gp18"/>
    <property type="match status" value="1"/>
</dbReference>
<feature type="domain" description="Cyanophage baseplate Pam3 plug gp18" evidence="1">
    <location>
        <begin position="1"/>
        <end position="92"/>
    </location>
</feature>
<accession>A0A2S1GSQ3</accession>
<keyword evidence="3" id="KW-1185">Reference proteome</keyword>
<name>A0A2S1GSQ3_9CAUD</name>
<dbReference type="EMBL" id="MH059633">
    <property type="protein sequence ID" value="AWD92413.1"/>
    <property type="molecule type" value="Genomic_DNA"/>
</dbReference>